<accession>A0A0A9BD81</accession>
<reference evidence="1" key="1">
    <citation type="submission" date="2014-09" db="EMBL/GenBank/DDBJ databases">
        <authorList>
            <person name="Magalhaes I.L.F."/>
            <person name="Oliveira U."/>
            <person name="Santos F.R."/>
            <person name="Vidigal T.H.D.A."/>
            <person name="Brescovit A.D."/>
            <person name="Santos A.J."/>
        </authorList>
    </citation>
    <scope>NUCLEOTIDE SEQUENCE</scope>
    <source>
        <tissue evidence="1">Shoot tissue taken approximately 20 cm above the soil surface</tissue>
    </source>
</reference>
<name>A0A0A9BD81_ARUDO</name>
<dbReference type="AlphaFoldDB" id="A0A0A9BD81"/>
<sequence>MHIPNYGDLCIGRAMHLQQ</sequence>
<reference evidence="1" key="2">
    <citation type="journal article" date="2015" name="Data Brief">
        <title>Shoot transcriptome of the giant reed, Arundo donax.</title>
        <authorList>
            <person name="Barrero R.A."/>
            <person name="Guerrero F.D."/>
            <person name="Moolhuijzen P."/>
            <person name="Goolsby J.A."/>
            <person name="Tidwell J."/>
            <person name="Bellgard S.E."/>
            <person name="Bellgard M.I."/>
        </authorList>
    </citation>
    <scope>NUCLEOTIDE SEQUENCE</scope>
    <source>
        <tissue evidence="1">Shoot tissue taken approximately 20 cm above the soil surface</tissue>
    </source>
</reference>
<organism evidence="1">
    <name type="scientific">Arundo donax</name>
    <name type="common">Giant reed</name>
    <name type="synonym">Donax arundinaceus</name>
    <dbReference type="NCBI Taxonomy" id="35708"/>
    <lineage>
        <taxon>Eukaryota</taxon>
        <taxon>Viridiplantae</taxon>
        <taxon>Streptophyta</taxon>
        <taxon>Embryophyta</taxon>
        <taxon>Tracheophyta</taxon>
        <taxon>Spermatophyta</taxon>
        <taxon>Magnoliopsida</taxon>
        <taxon>Liliopsida</taxon>
        <taxon>Poales</taxon>
        <taxon>Poaceae</taxon>
        <taxon>PACMAD clade</taxon>
        <taxon>Arundinoideae</taxon>
        <taxon>Arundineae</taxon>
        <taxon>Arundo</taxon>
    </lineage>
</organism>
<proteinExistence type="predicted"/>
<protein>
    <submittedName>
        <fullName evidence="1">Uncharacterized protein</fullName>
    </submittedName>
</protein>
<evidence type="ECO:0000313" key="1">
    <source>
        <dbReference type="EMBL" id="JAD59170.1"/>
    </source>
</evidence>
<dbReference type="EMBL" id="GBRH01238725">
    <property type="protein sequence ID" value="JAD59170.1"/>
    <property type="molecule type" value="Transcribed_RNA"/>
</dbReference>